<gene>
    <name evidence="1" type="ORF">PXEA_LOCUS32890</name>
</gene>
<name>A0A448XLG3_9PLAT</name>
<evidence type="ECO:0000313" key="1">
    <source>
        <dbReference type="EMBL" id="VEL39450.1"/>
    </source>
</evidence>
<dbReference type="EMBL" id="CAAALY010261300">
    <property type="protein sequence ID" value="VEL39450.1"/>
    <property type="molecule type" value="Genomic_DNA"/>
</dbReference>
<keyword evidence="2" id="KW-1185">Reference proteome</keyword>
<organism evidence="1 2">
    <name type="scientific">Protopolystoma xenopodis</name>
    <dbReference type="NCBI Taxonomy" id="117903"/>
    <lineage>
        <taxon>Eukaryota</taxon>
        <taxon>Metazoa</taxon>
        <taxon>Spiralia</taxon>
        <taxon>Lophotrochozoa</taxon>
        <taxon>Platyhelminthes</taxon>
        <taxon>Monogenea</taxon>
        <taxon>Polyopisthocotylea</taxon>
        <taxon>Polystomatidea</taxon>
        <taxon>Polystomatidae</taxon>
        <taxon>Protopolystoma</taxon>
    </lineage>
</organism>
<dbReference type="AlphaFoldDB" id="A0A448XLG3"/>
<protein>
    <submittedName>
        <fullName evidence="1">Uncharacterized protein</fullName>
    </submittedName>
</protein>
<sequence>MVHPVEAAAKMCVKSTYNKREQVTIHALQTTPIGCGHYRDSAYQSADVCVAESFSPNNTPNGQIQPVTGRLEDASRLVHCKVDCRTERPLRRAKQLKST</sequence>
<comment type="caution">
    <text evidence="1">The sequence shown here is derived from an EMBL/GenBank/DDBJ whole genome shotgun (WGS) entry which is preliminary data.</text>
</comment>
<proteinExistence type="predicted"/>
<evidence type="ECO:0000313" key="2">
    <source>
        <dbReference type="Proteomes" id="UP000784294"/>
    </source>
</evidence>
<reference evidence="1" key="1">
    <citation type="submission" date="2018-11" db="EMBL/GenBank/DDBJ databases">
        <authorList>
            <consortium name="Pathogen Informatics"/>
        </authorList>
    </citation>
    <scope>NUCLEOTIDE SEQUENCE</scope>
</reference>
<accession>A0A448XLG3</accession>
<dbReference type="Proteomes" id="UP000784294">
    <property type="component" value="Unassembled WGS sequence"/>
</dbReference>